<dbReference type="PANTHER" id="PTHR43243">
    <property type="entry name" value="INNER MEMBRANE TRANSPORTER YGJI-RELATED"/>
    <property type="match status" value="1"/>
</dbReference>
<proteinExistence type="inferred from homology"/>
<comment type="caution">
    <text evidence="3">The sequence shown here is derived from an EMBL/GenBank/DDBJ whole genome shotgun (WGS) entry which is preliminary data.</text>
</comment>
<dbReference type="OrthoDB" id="3900342at2759"/>
<keyword evidence="2" id="KW-0812">Transmembrane</keyword>
<evidence type="ECO:0000256" key="1">
    <source>
        <dbReference type="ARBA" id="ARBA00008572"/>
    </source>
</evidence>
<feature type="transmembrane region" description="Helical" evidence="2">
    <location>
        <begin position="53"/>
        <end position="73"/>
    </location>
</feature>
<dbReference type="PANTHER" id="PTHR43243:SF22">
    <property type="entry name" value="CATIONIC AMINO ACID TRANSPORTER 5"/>
    <property type="match status" value="1"/>
</dbReference>
<organism evidence="3 4">
    <name type="scientific">Olea europaea subsp. europaea</name>
    <dbReference type="NCBI Taxonomy" id="158383"/>
    <lineage>
        <taxon>Eukaryota</taxon>
        <taxon>Viridiplantae</taxon>
        <taxon>Streptophyta</taxon>
        <taxon>Embryophyta</taxon>
        <taxon>Tracheophyta</taxon>
        <taxon>Spermatophyta</taxon>
        <taxon>Magnoliopsida</taxon>
        <taxon>eudicotyledons</taxon>
        <taxon>Gunneridae</taxon>
        <taxon>Pentapetalae</taxon>
        <taxon>asterids</taxon>
        <taxon>lamiids</taxon>
        <taxon>Lamiales</taxon>
        <taxon>Oleaceae</taxon>
        <taxon>Oleeae</taxon>
        <taxon>Olea</taxon>
    </lineage>
</organism>
<reference evidence="3 4" key="1">
    <citation type="submission" date="2019-12" db="EMBL/GenBank/DDBJ databases">
        <authorList>
            <person name="Alioto T."/>
            <person name="Alioto T."/>
            <person name="Gomez Garrido J."/>
        </authorList>
    </citation>
    <scope>NUCLEOTIDE SEQUENCE [LARGE SCALE GENOMIC DNA]</scope>
</reference>
<name>A0A8S0RTM0_OLEEU</name>
<dbReference type="GO" id="GO:0005886">
    <property type="term" value="C:plasma membrane"/>
    <property type="evidence" value="ECO:0007669"/>
    <property type="project" value="TreeGrafter"/>
</dbReference>
<dbReference type="AlphaFoldDB" id="A0A8S0RTM0"/>
<keyword evidence="4" id="KW-1185">Reference proteome</keyword>
<dbReference type="GO" id="GO:0005313">
    <property type="term" value="F:L-glutamate transmembrane transporter activity"/>
    <property type="evidence" value="ECO:0007669"/>
    <property type="project" value="TreeGrafter"/>
</dbReference>
<keyword evidence="2" id="KW-1133">Transmembrane helix</keyword>
<evidence type="ECO:0000256" key="2">
    <source>
        <dbReference type="SAM" id="Phobius"/>
    </source>
</evidence>
<dbReference type="EMBL" id="CACTIH010003724">
    <property type="protein sequence ID" value="CAA2983206.1"/>
    <property type="molecule type" value="Genomic_DNA"/>
</dbReference>
<protein>
    <submittedName>
        <fullName evidence="3">Cationic amino acid transporter 5</fullName>
    </submittedName>
</protein>
<sequence length="107" mass="11597">MEQTRFLPGQEAHYVPGPAIVLSYVASGISAILSVFCYAEFAIEIPVVGGSFAYLRVELGDLAVVIAIGNILLESIVRSAAVARAWTSYFPSLFEPSSQITHTYKSR</sequence>
<gene>
    <name evidence="3" type="ORF">OLEA9_A050877</name>
</gene>
<dbReference type="GO" id="GO:0015189">
    <property type="term" value="F:L-lysine transmembrane transporter activity"/>
    <property type="evidence" value="ECO:0007669"/>
    <property type="project" value="TreeGrafter"/>
</dbReference>
<dbReference type="Gramene" id="OE9A050877T1">
    <property type="protein sequence ID" value="OE9A050877C1"/>
    <property type="gene ID" value="OE9A050877"/>
</dbReference>
<dbReference type="Proteomes" id="UP000594638">
    <property type="component" value="Unassembled WGS sequence"/>
</dbReference>
<dbReference type="Gene3D" id="1.20.1740.10">
    <property type="entry name" value="Amino acid/polyamine transporter I"/>
    <property type="match status" value="1"/>
</dbReference>
<evidence type="ECO:0000313" key="3">
    <source>
        <dbReference type="EMBL" id="CAA2983206.1"/>
    </source>
</evidence>
<evidence type="ECO:0000313" key="4">
    <source>
        <dbReference type="Proteomes" id="UP000594638"/>
    </source>
</evidence>
<comment type="similarity">
    <text evidence="1">Belongs to the amino acid-polyamine-organocation (APC) superfamily. Cationic amino acid transporter (CAT) (TC 2.A.3.3) family.</text>
</comment>
<accession>A0A8S0RTM0</accession>
<keyword evidence="2" id="KW-0472">Membrane</keyword>
<feature type="transmembrane region" description="Helical" evidence="2">
    <location>
        <begin position="20"/>
        <end position="41"/>
    </location>
</feature>